<feature type="region of interest" description="Disordered" evidence="4">
    <location>
        <begin position="701"/>
        <end position="721"/>
    </location>
</feature>
<dbReference type="Gene3D" id="3.30.160.360">
    <property type="match status" value="1"/>
</dbReference>
<feature type="compositionally biased region" description="Basic and acidic residues" evidence="4">
    <location>
        <begin position="1006"/>
        <end position="1035"/>
    </location>
</feature>
<reference evidence="7" key="1">
    <citation type="journal article" date="2017" name="Gigascience">
        <title>The genome draft of coconut (Cocos nucifera).</title>
        <authorList>
            <person name="Xiao Y."/>
            <person name="Xu P."/>
            <person name="Fan H."/>
            <person name="Baudouin L."/>
            <person name="Xia W."/>
            <person name="Bocs S."/>
            <person name="Xu J."/>
            <person name="Li Q."/>
            <person name="Guo A."/>
            <person name="Zhou L."/>
            <person name="Li J."/>
            <person name="Wu Y."/>
            <person name="Ma Z."/>
            <person name="Armero A."/>
            <person name="Issali A.E."/>
            <person name="Liu N."/>
            <person name="Peng M."/>
            <person name="Yang Y."/>
        </authorList>
    </citation>
    <scope>NUCLEOTIDE SEQUENCE</scope>
    <source>
        <tissue evidence="7">Spear leaf of Hainan Tall coconut</tissue>
    </source>
</reference>
<dbReference type="GO" id="GO:0005634">
    <property type="term" value="C:nucleus"/>
    <property type="evidence" value="ECO:0007669"/>
    <property type="project" value="UniProtKB-SubCell"/>
</dbReference>
<dbReference type="OrthoDB" id="692644at2759"/>
<dbReference type="GO" id="GO:0140993">
    <property type="term" value="F:histone modifying activity"/>
    <property type="evidence" value="ECO:0007669"/>
    <property type="project" value="UniProtKB-ARBA"/>
</dbReference>
<comment type="caution">
    <text evidence="7">The sequence shown here is derived from an EMBL/GenBank/DDBJ whole genome shotgun (WGS) entry which is preliminary data.</text>
</comment>
<evidence type="ECO:0000259" key="5">
    <source>
        <dbReference type="Pfam" id="PF15612"/>
    </source>
</evidence>
<evidence type="ECO:0000256" key="3">
    <source>
        <dbReference type="SAM" id="Coils"/>
    </source>
</evidence>
<evidence type="ECO:0000256" key="4">
    <source>
        <dbReference type="SAM" id="MobiDB-lite"/>
    </source>
</evidence>
<comment type="subcellular location">
    <subcellularLocation>
        <location evidence="1">Nucleus</location>
    </subcellularLocation>
</comment>
<dbReference type="PROSITE" id="PS51542">
    <property type="entry name" value="FYRN"/>
    <property type="match status" value="1"/>
</dbReference>
<evidence type="ECO:0000259" key="6">
    <source>
        <dbReference type="Pfam" id="PF15613"/>
    </source>
</evidence>
<evidence type="ECO:0000256" key="2">
    <source>
        <dbReference type="ARBA" id="ARBA00023242"/>
    </source>
</evidence>
<dbReference type="Proteomes" id="UP000797356">
    <property type="component" value="Chromosome 1"/>
</dbReference>
<protein>
    <submittedName>
        <fullName evidence="7">Uncharacterized protein</fullName>
    </submittedName>
</protein>
<dbReference type="PANTHER" id="PTHR47162:SF10">
    <property type="entry name" value="METHYL-CPG-BINDING DOMAIN-CONTAINING PROTEIN 9 ISOFORM X1"/>
    <property type="match status" value="1"/>
</dbReference>
<gene>
    <name evidence="7" type="ORF">COCNU_01G005850</name>
</gene>
<dbReference type="AlphaFoldDB" id="A0A8K0MU59"/>
<dbReference type="EMBL" id="CM017872">
    <property type="protein sequence ID" value="KAG1326651.1"/>
    <property type="molecule type" value="Genomic_DNA"/>
</dbReference>
<accession>A0A8K0MU59</accession>
<dbReference type="InterPro" id="IPR003888">
    <property type="entry name" value="FYrich_N"/>
</dbReference>
<feature type="domain" description="WHIM2" evidence="6">
    <location>
        <begin position="795"/>
        <end position="888"/>
    </location>
</feature>
<dbReference type="InterPro" id="IPR003889">
    <property type="entry name" value="FYrich_C"/>
</dbReference>
<evidence type="ECO:0000256" key="1">
    <source>
        <dbReference type="ARBA" id="ARBA00004123"/>
    </source>
</evidence>
<feature type="domain" description="WHIM1" evidence="5">
    <location>
        <begin position="578"/>
        <end position="601"/>
    </location>
</feature>
<reference evidence="7" key="2">
    <citation type="submission" date="2019-07" db="EMBL/GenBank/DDBJ databases">
        <authorList>
            <person name="Yang Y."/>
            <person name="Bocs S."/>
            <person name="Baudouin L."/>
        </authorList>
    </citation>
    <scope>NUCLEOTIDE SEQUENCE</scope>
    <source>
        <tissue evidence="7">Spear leaf of Hainan Tall coconut</tissue>
    </source>
</reference>
<organism evidence="7 8">
    <name type="scientific">Cocos nucifera</name>
    <name type="common">Coconut palm</name>
    <dbReference type="NCBI Taxonomy" id="13894"/>
    <lineage>
        <taxon>Eukaryota</taxon>
        <taxon>Viridiplantae</taxon>
        <taxon>Streptophyta</taxon>
        <taxon>Embryophyta</taxon>
        <taxon>Tracheophyta</taxon>
        <taxon>Spermatophyta</taxon>
        <taxon>Magnoliopsida</taxon>
        <taxon>Liliopsida</taxon>
        <taxon>Arecaceae</taxon>
        <taxon>Arecoideae</taxon>
        <taxon>Cocoseae</taxon>
        <taxon>Attaleinae</taxon>
        <taxon>Cocos</taxon>
    </lineage>
</organism>
<feature type="region of interest" description="Disordered" evidence="4">
    <location>
        <begin position="992"/>
        <end position="1035"/>
    </location>
</feature>
<proteinExistence type="predicted"/>
<dbReference type="InterPro" id="IPR028942">
    <property type="entry name" value="WHIM1_dom"/>
</dbReference>
<name>A0A8K0MU59_COCNU</name>
<keyword evidence="8" id="KW-1185">Reference proteome</keyword>
<dbReference type="PANTHER" id="PTHR47162">
    <property type="entry name" value="OS02G0192300 PROTEIN"/>
    <property type="match status" value="1"/>
</dbReference>
<dbReference type="InterPro" id="IPR028941">
    <property type="entry name" value="WHIM2_dom"/>
</dbReference>
<sequence length="1273" mass="142056">MEPSSDAEVMEPRLSDVRSAPRVAKIFMEENCSHGSQALSVGLPVQYEDFWVLSLGKIDLRTTYHDNYQIWPVGYKSHWHDKVTGSLFECEVSDGGNAGPVFKVRRRPCLISPVPGGATVLLNKNVNKDDMPERMEVPDQPQQDLLSCFSSNLGETSYESCVQINMQKPAVLTPDLNCHSGRPSEASRMRDEIGEFYEEGRSSQHNSRKLSSCSDNRTPEALDRLSPFAKFCSFRGPTATPQIIQNDSELEATCKSLAEWLSQERFGLDVGFVQEIIESLPGSHACSHYQFLNDRTDFSTSWTVASGLLLAIEKNGEQGEEVASCGLYRGHKKSRLQDIAEDSQSRDHQTPPWKPVSSRLPAELVGDVLQSPFIFMPIETASAREAAQVRLASRTYDRCTGVVLTKSHIALLKVLVGELLCKVAGFVDPNFDARESKPRRGRKKDMDDSLPAKETKVEMLTINELTWPELARRYILAVSSMNGCMDSPDVYSREGMRLYRCLQGDGGVLCGSLYGVAGMEADALVLNLAQKFLDHAGGEHFDSETWKELHEVLNLAQKFLDHAGGEHFDSETWKELHERIFLLKFLCDEVLNTALIREHLEQCADKLTDLQQKLHNLGVELRNWKSREELLAMRAVKESTSKFSGIASIPGNSCSTMDVSKEDQFNGQDEKSILFSSQRESDEAGREVVTNLVDIERNTLMPSKADGPHLFSDSGKTDIEESTQSVPMGSMVNTLAGELPASNQDRTLQRSHDNIHANVTEPEGINLEMDSLKNEISHLQDSIASLESQLMMTSVRREYLGRDSSGRLYWVVGRPGKHPLLVADGSMPAPHERRDMHPSGPHSCSPCDSDLHKCWDLFESDHEIQELVCWLRDTDPRERELKECILQWLRLLMYQDTNHAPDDFQQISKSSVCENSAAPHCLSTKPAMILESRYGPFVEPEVSEIPRKRGRKAKISHEERMYRCECLEPVWSSRHHCVSCHQTFCAVTELEGHSDGKCTPSNPASDESKESDDQLKGKGARSESIKEKERSNDVDIVETSKKQKLEICSRLVKFPRKICPYDLDEISITRNSNKEMVQDVGLLGSNGVPSFVPSPVFFLDPVLMLNQSKKSDTGLALSEEWLPTSAQREEAGANASQDDIGNGTERVAKLAQNCAGNGSDDRLVISKGSTSEYTGDGECTPSVTSNTQGLEVCRSCTIPESSLRPLVGKISQILKQLKINLLDMDAALPEEALRPSKSHSMKRCAWRAFVKSAESIFEASYPLVLLFLLHLTL</sequence>
<dbReference type="PROSITE" id="PS51543">
    <property type="entry name" value="FYRC"/>
    <property type="match status" value="1"/>
</dbReference>
<keyword evidence="2" id="KW-0539">Nucleus</keyword>
<feature type="coiled-coil region" evidence="3">
    <location>
        <begin position="600"/>
        <end position="627"/>
    </location>
</feature>
<evidence type="ECO:0000313" key="8">
    <source>
        <dbReference type="Proteomes" id="UP000797356"/>
    </source>
</evidence>
<keyword evidence="3" id="KW-0175">Coiled coil</keyword>
<dbReference type="Pfam" id="PF15613">
    <property type="entry name" value="WSD"/>
    <property type="match status" value="1"/>
</dbReference>
<dbReference type="Pfam" id="PF15612">
    <property type="entry name" value="WHIM1"/>
    <property type="match status" value="1"/>
</dbReference>
<evidence type="ECO:0000313" key="7">
    <source>
        <dbReference type="EMBL" id="KAG1326651.1"/>
    </source>
</evidence>